<keyword evidence="2" id="KW-1185">Reference proteome</keyword>
<dbReference type="GO" id="GO:0003677">
    <property type="term" value="F:DNA binding"/>
    <property type="evidence" value="ECO:0007669"/>
    <property type="project" value="UniProtKB-KW"/>
</dbReference>
<dbReference type="KEGG" id="mgg:MPLG2_3628"/>
<dbReference type="Pfam" id="PF06224">
    <property type="entry name" value="AlkZ-like"/>
    <property type="match status" value="1"/>
</dbReference>
<evidence type="ECO:0000313" key="1">
    <source>
        <dbReference type="EMBL" id="SPD88658.1"/>
    </source>
</evidence>
<dbReference type="AlphaFoldDB" id="A0A2N9JM45"/>
<proteinExistence type="predicted"/>
<sequence length="391" mass="42478">MLLRATLPVDESRATLPVMLTWADLAARTLARQFPAELEPGDVAGLIDLVGPIQSQTARSVFIGSAARLPGVTRQQITDAYTSGAIVRGSTLRGTVHTSTAALHPLLEVATRLGQRTLWHRTLKLSDTTLEHVWAAIEAYAEHQWRTPAELAAHLLEWLQRNDPASAPRFAGTQGRYFAFGHGGLVRRPIRGDWTGQAAPEYRTAAAVLADTAHRTAALNAPDAAVAAMFRHQLAAAGPLSRHDLAWWSGLGLTRVDAALASLDLTTNEGPDGRVYHDLPDAPPPATLAGVHLLPEFDALFCAFDPAGRARFVDPEHYDVLWKQENGLLLAPVLLDDRLRGHWRLTGTGPRRALHVTLFPGTRDLEDDDLTGPIVALELALGITIHDVRLN</sequence>
<gene>
    <name evidence="1" type="ORF">MPLG2_3628</name>
</gene>
<dbReference type="InterPro" id="IPR009351">
    <property type="entry name" value="AlkZ-like"/>
</dbReference>
<evidence type="ECO:0000313" key="2">
    <source>
        <dbReference type="Proteomes" id="UP000238164"/>
    </source>
</evidence>
<dbReference type="Proteomes" id="UP000238164">
    <property type="component" value="Chromosome 1"/>
</dbReference>
<name>A0A2N9JM45_9ACTN</name>
<organism evidence="1 2">
    <name type="scientific">Micropruina glycogenica</name>
    <dbReference type="NCBI Taxonomy" id="75385"/>
    <lineage>
        <taxon>Bacteria</taxon>
        <taxon>Bacillati</taxon>
        <taxon>Actinomycetota</taxon>
        <taxon>Actinomycetes</taxon>
        <taxon>Propionibacteriales</taxon>
        <taxon>Nocardioidaceae</taxon>
        <taxon>Micropruina</taxon>
    </lineage>
</organism>
<dbReference type="EMBL" id="LT985188">
    <property type="protein sequence ID" value="SPD88658.1"/>
    <property type="molecule type" value="Genomic_DNA"/>
</dbReference>
<dbReference type="PANTHER" id="PTHR38479">
    <property type="entry name" value="LMO0824 PROTEIN"/>
    <property type="match status" value="1"/>
</dbReference>
<dbReference type="PANTHER" id="PTHR38479:SF2">
    <property type="entry name" value="WINGED HELIX DNA-BINDING DOMAIN-CONTAINING PROTEIN"/>
    <property type="match status" value="1"/>
</dbReference>
<accession>A0A2N9JM45</accession>
<keyword evidence="1" id="KW-0238">DNA-binding</keyword>
<protein>
    <submittedName>
        <fullName evidence="1">Winged helix DNA-binding domain-containing protein</fullName>
    </submittedName>
</protein>
<reference evidence="1 2" key="1">
    <citation type="submission" date="2018-02" db="EMBL/GenBank/DDBJ databases">
        <authorList>
            <person name="Cohen D.B."/>
            <person name="Kent A.D."/>
        </authorList>
    </citation>
    <scope>NUCLEOTIDE SEQUENCE [LARGE SCALE GENOMIC DNA]</scope>
    <source>
        <strain evidence="1">1</strain>
    </source>
</reference>